<evidence type="ECO:0000313" key="3">
    <source>
        <dbReference type="Proteomes" id="UP000070449"/>
    </source>
</evidence>
<dbReference type="STRING" id="1617427.UZ20_WS6002000114"/>
<dbReference type="EMBL" id="JYPD01000010">
    <property type="protein sequence ID" value="KXK10033.1"/>
    <property type="molecule type" value="Genomic_DNA"/>
</dbReference>
<proteinExistence type="predicted"/>
<comment type="caution">
    <text evidence="2">The sequence shown here is derived from an EMBL/GenBank/DDBJ whole genome shotgun (WGS) entry which is preliminary data.</text>
</comment>
<reference evidence="2 3" key="1">
    <citation type="submission" date="2015-02" db="EMBL/GenBank/DDBJ databases">
        <title>Improved understanding of the partial-nitritation anammox process through 23 genomes representing the majority of the microbial community.</title>
        <authorList>
            <person name="Speth D.R."/>
            <person name="In T Zandt M."/>
            <person name="Guerrero Cruz S."/>
            <person name="Jetten M.S."/>
            <person name="Dutilh B.E."/>
        </authorList>
    </citation>
    <scope>NUCLEOTIDE SEQUENCE [LARGE SCALE GENOMIC DNA]</scope>
    <source>
        <strain evidence="2">OLB21</strain>
    </source>
</reference>
<keyword evidence="1" id="KW-1133">Transmembrane helix</keyword>
<feature type="transmembrane region" description="Helical" evidence="1">
    <location>
        <begin position="116"/>
        <end position="134"/>
    </location>
</feature>
<keyword evidence="1" id="KW-0812">Transmembrane</keyword>
<dbReference type="AlphaFoldDB" id="A0A136KL61"/>
<keyword evidence="1" id="KW-0472">Membrane</keyword>
<evidence type="ECO:0000313" key="2">
    <source>
        <dbReference type="EMBL" id="KXK10033.1"/>
    </source>
</evidence>
<gene>
    <name evidence="2" type="ORF">UZ20_WS6002000114</name>
</gene>
<accession>A0A136KL61</accession>
<evidence type="ECO:0000256" key="1">
    <source>
        <dbReference type="SAM" id="Phobius"/>
    </source>
</evidence>
<organism evidence="2 3">
    <name type="scientific">candidate division WS6 bacterium OLB21</name>
    <dbReference type="NCBI Taxonomy" id="1617427"/>
    <lineage>
        <taxon>Bacteria</taxon>
        <taxon>Candidatus Dojkabacteria</taxon>
    </lineage>
</organism>
<dbReference type="Proteomes" id="UP000070449">
    <property type="component" value="Unassembled WGS sequence"/>
</dbReference>
<sequence>MIFRKKNKTANTTSALVQINQEKSILISEDQYSLPLKKSRLEWYYNLKNQINKAGNVAQVFPYWRNLNTSLAITSSVLLILVMLYMIAGSTFDNITEVPLVYKQATKSWELVDKEFLIALPVVVGAAQVMLINLSSSIYKFDRRLFVYA</sequence>
<name>A0A136KL61_9BACT</name>
<protein>
    <submittedName>
        <fullName evidence="2">Uncharacterized protein</fullName>
    </submittedName>
</protein>
<feature type="transmembrane region" description="Helical" evidence="1">
    <location>
        <begin position="71"/>
        <end position="92"/>
    </location>
</feature>